<accession>A0AAE1DHN4</accession>
<keyword evidence="4" id="KW-1185">Reference proteome</keyword>
<organism evidence="3 4">
    <name type="scientific">Elysia crispata</name>
    <name type="common">lettuce slug</name>
    <dbReference type="NCBI Taxonomy" id="231223"/>
    <lineage>
        <taxon>Eukaryota</taxon>
        <taxon>Metazoa</taxon>
        <taxon>Spiralia</taxon>
        <taxon>Lophotrochozoa</taxon>
        <taxon>Mollusca</taxon>
        <taxon>Gastropoda</taxon>
        <taxon>Heterobranchia</taxon>
        <taxon>Euthyneura</taxon>
        <taxon>Panpulmonata</taxon>
        <taxon>Sacoglossa</taxon>
        <taxon>Placobranchoidea</taxon>
        <taxon>Plakobranchidae</taxon>
        <taxon>Elysia</taxon>
    </lineage>
</organism>
<evidence type="ECO:0000313" key="3">
    <source>
        <dbReference type="EMBL" id="KAK3771074.1"/>
    </source>
</evidence>
<feature type="signal peptide" evidence="2">
    <location>
        <begin position="1"/>
        <end position="20"/>
    </location>
</feature>
<protein>
    <recommendedName>
        <fullName evidence="5">Ig-like domain-containing protein</fullName>
    </recommendedName>
</protein>
<feature type="transmembrane region" description="Helical" evidence="1">
    <location>
        <begin position="158"/>
        <end position="182"/>
    </location>
</feature>
<evidence type="ECO:0000256" key="1">
    <source>
        <dbReference type="SAM" id="Phobius"/>
    </source>
</evidence>
<keyword evidence="2" id="KW-0732">Signal</keyword>
<keyword evidence="1" id="KW-1133">Transmembrane helix</keyword>
<keyword evidence="1" id="KW-0472">Membrane</keyword>
<reference evidence="3" key="1">
    <citation type="journal article" date="2023" name="G3 (Bethesda)">
        <title>A reference genome for the long-term kleptoplast-retaining sea slug Elysia crispata morphotype clarki.</title>
        <authorList>
            <person name="Eastman K.E."/>
            <person name="Pendleton A.L."/>
            <person name="Shaikh M.A."/>
            <person name="Suttiyut T."/>
            <person name="Ogas R."/>
            <person name="Tomko P."/>
            <person name="Gavelis G."/>
            <person name="Widhalm J.R."/>
            <person name="Wisecaver J.H."/>
        </authorList>
    </citation>
    <scope>NUCLEOTIDE SEQUENCE</scope>
    <source>
        <strain evidence="3">ECLA1</strain>
    </source>
</reference>
<name>A0AAE1DHN4_9GAST</name>
<evidence type="ECO:0008006" key="5">
    <source>
        <dbReference type="Google" id="ProtNLM"/>
    </source>
</evidence>
<comment type="caution">
    <text evidence="3">The sequence shown here is derived from an EMBL/GenBank/DDBJ whole genome shotgun (WGS) entry which is preliminary data.</text>
</comment>
<dbReference type="AlphaFoldDB" id="A0AAE1DHN4"/>
<feature type="chain" id="PRO_5042174180" description="Ig-like domain-containing protein" evidence="2">
    <location>
        <begin position="21"/>
        <end position="210"/>
    </location>
</feature>
<proteinExistence type="predicted"/>
<dbReference type="Proteomes" id="UP001283361">
    <property type="component" value="Unassembled WGS sequence"/>
</dbReference>
<dbReference type="EMBL" id="JAWDGP010003776">
    <property type="protein sequence ID" value="KAK3771074.1"/>
    <property type="molecule type" value="Genomic_DNA"/>
</dbReference>
<keyword evidence="1" id="KW-0812">Transmembrane</keyword>
<gene>
    <name evidence="3" type="ORF">RRG08_042318</name>
</gene>
<evidence type="ECO:0000313" key="4">
    <source>
        <dbReference type="Proteomes" id="UP001283361"/>
    </source>
</evidence>
<evidence type="ECO:0000256" key="2">
    <source>
        <dbReference type="SAM" id="SignalP"/>
    </source>
</evidence>
<sequence length="210" mass="23363">MDLVLSIVFLTLLSKQLVTSSCPQNGSRPILRGTPERRIHPGAILKAECSRPLPFRPGQSPQITWSIYKKEWGHLQYTLVPPHDRKLEIFSDPKCSGTTTSRLTLYVRERLNRATLACFAHDTSGQPQKCGAKDWSCVQSQPIKVFIPPPLTRCAFQFGIFGGLLGGWLAILLPLMVMGVWWGTKSLPATPEVLLEGKLPPFTLSPSISW</sequence>